<protein>
    <submittedName>
        <fullName evidence="1">Uncharacterized protein</fullName>
    </submittedName>
</protein>
<evidence type="ECO:0000313" key="1">
    <source>
        <dbReference type="EMBL" id="QDJ96847.1"/>
    </source>
</evidence>
<reference evidence="1" key="1">
    <citation type="submission" date="2019-06" db="EMBL/GenBank/DDBJ databases">
        <title>Complete genome sequence of Aeromonas hydrophila bacteriophage PS1.</title>
        <authorList>
            <person name="Rai S."/>
            <person name="Tyagi A."/>
            <person name="Kumar N."/>
            <person name="Singh N."/>
        </authorList>
    </citation>
    <scope>NUCLEOTIDE SEQUENCE [LARGE SCALE GENOMIC DNA]</scope>
</reference>
<evidence type="ECO:0000313" key="2">
    <source>
        <dbReference type="Proteomes" id="UP000317703"/>
    </source>
</evidence>
<sequence>MDCNYPELNPVVILRLSYLEPREDVLGVIYLRKESAERFKSSVKELLGDKFDLVELNSKSNFDGNLRKSKPITSVKSDVCFMFIPFVIDSRIWKFAAALNCIEYKITKLVSDAKELFWNVELDMMTTLQLKGEIVEPSIEFLALHKETYTNQEVQELLEEFKKEMVESTNQLFNRFINRISK</sequence>
<name>A0A514TUZ4_9CAUD</name>
<proteinExistence type="predicted"/>
<keyword evidence="2" id="KW-1185">Reference proteome</keyword>
<dbReference type="Proteomes" id="UP000317703">
    <property type="component" value="Segment"/>
</dbReference>
<organism evidence="1 2">
    <name type="scientific">Aeromonas phage PS1</name>
    <dbReference type="NCBI Taxonomy" id="2591406"/>
    <lineage>
        <taxon>Viruses</taxon>
        <taxon>Duplodnaviria</taxon>
        <taxon>Heunggongvirae</taxon>
        <taxon>Uroviricota</taxon>
        <taxon>Caudoviricetes</taxon>
        <taxon>Chimalliviridae</taxon>
        <taxon>Ferozepurvirus</taxon>
        <taxon>Ferozepurvirus PS1</taxon>
    </lineage>
</organism>
<gene>
    <name evidence="1" type="ORF">PS1_0088</name>
</gene>
<accession>A0A514TUZ4</accession>
<dbReference type="EMBL" id="MN032614">
    <property type="protein sequence ID" value="QDJ96847.1"/>
    <property type="molecule type" value="Genomic_DNA"/>
</dbReference>